<dbReference type="Proteomes" id="UP000015560">
    <property type="component" value="Chromosome"/>
</dbReference>
<proteinExistence type="predicted"/>
<sequence length="94" mass="10316">MGLAFTQSPSEKNQYSYYYAFEAPTYSDKSLYDKALAMANVKTNPQTVPLPDTTFVYVDSPKFASLQAQLKQLQADQKATTPNADPAIKTVAVA</sequence>
<evidence type="ECO:0000313" key="1">
    <source>
        <dbReference type="EMBL" id="BAN75361.1"/>
    </source>
</evidence>
<dbReference type="GeneID" id="45550018"/>
<organism evidence="1 2">
    <name type="scientific">Lacticaseibacillus casei DSM 20011 = JCM 1134 = ATCC 393</name>
    <dbReference type="NCBI Taxonomy" id="1423732"/>
    <lineage>
        <taxon>Bacteria</taxon>
        <taxon>Bacillati</taxon>
        <taxon>Bacillota</taxon>
        <taxon>Bacilli</taxon>
        <taxon>Lactobacillales</taxon>
        <taxon>Lactobacillaceae</taxon>
        <taxon>Lacticaseibacillus</taxon>
    </lineage>
</organism>
<dbReference type="AlphaFoldDB" id="A0AAD1ARQ3"/>
<evidence type="ECO:0000313" key="2">
    <source>
        <dbReference type="Proteomes" id="UP000015560"/>
    </source>
</evidence>
<dbReference type="RefSeq" id="WP_025012834.1">
    <property type="nucleotide sequence ID" value="NZ_AP012544.1"/>
</dbReference>
<dbReference type="EMBL" id="AP012544">
    <property type="protein sequence ID" value="BAN75361.1"/>
    <property type="molecule type" value="Genomic_DNA"/>
</dbReference>
<protein>
    <submittedName>
        <fullName evidence="1">Uncharacterized protein</fullName>
    </submittedName>
</protein>
<reference evidence="1 2" key="1">
    <citation type="journal article" date="2013" name="PLoS ONE">
        <title>Genomic Adaptation of the Lactobacillus casei Group.</title>
        <authorList>
            <person name="Toh H."/>
            <person name="Oshima K."/>
            <person name="Nakano A."/>
            <person name="Takahata M."/>
            <person name="Murakami M."/>
            <person name="Takaki T."/>
            <person name="Nishiyama H."/>
            <person name="Igimi S."/>
            <person name="Hattori M."/>
            <person name="Morita H."/>
        </authorList>
    </citation>
    <scope>NUCLEOTIDE SEQUENCE [LARGE SCALE GENOMIC DNA]</scope>
    <source>
        <strain evidence="1 2">ATCC 393</strain>
    </source>
</reference>
<name>A0AAD1ARQ3_LACCA</name>
<gene>
    <name evidence="1" type="ORF">LBCZ_2193</name>
</gene>
<accession>A0AAD1ARQ3</accession>